<feature type="transmembrane region" description="Helical" evidence="1">
    <location>
        <begin position="101"/>
        <end position="121"/>
    </location>
</feature>
<organism evidence="2 3">
    <name type="scientific">Bowmanella denitrificans</name>
    <dbReference type="NCBI Taxonomy" id="366582"/>
    <lineage>
        <taxon>Bacteria</taxon>
        <taxon>Pseudomonadati</taxon>
        <taxon>Pseudomonadota</taxon>
        <taxon>Gammaproteobacteria</taxon>
        <taxon>Alteromonadales</taxon>
        <taxon>Alteromonadaceae</taxon>
        <taxon>Bowmanella</taxon>
    </lineage>
</organism>
<keyword evidence="3" id="KW-1185">Reference proteome</keyword>
<protein>
    <submittedName>
        <fullName evidence="2">Uncharacterized protein</fullName>
    </submittedName>
</protein>
<feature type="transmembrane region" description="Helical" evidence="1">
    <location>
        <begin position="38"/>
        <end position="60"/>
    </location>
</feature>
<reference evidence="2 3" key="1">
    <citation type="journal article" date="2019" name="Int. J. Syst. Evol. Microbiol.">
        <title>The Global Catalogue of Microorganisms (GCM) 10K type strain sequencing project: providing services to taxonomists for standard genome sequencing and annotation.</title>
        <authorList>
            <consortium name="The Broad Institute Genomics Platform"/>
            <consortium name="The Broad Institute Genome Sequencing Center for Infectious Disease"/>
            <person name="Wu L."/>
            <person name="Ma J."/>
        </authorList>
    </citation>
    <scope>NUCLEOTIDE SEQUENCE [LARGE SCALE GENOMIC DNA]</scope>
    <source>
        <strain evidence="2 3">JCM 13378</strain>
    </source>
</reference>
<feature type="transmembrane region" description="Helical" evidence="1">
    <location>
        <begin position="69"/>
        <end position="89"/>
    </location>
</feature>
<evidence type="ECO:0000313" key="2">
    <source>
        <dbReference type="EMBL" id="GAA0363164.1"/>
    </source>
</evidence>
<dbReference type="EMBL" id="BAAAEI010000017">
    <property type="protein sequence ID" value="GAA0363164.1"/>
    <property type="molecule type" value="Genomic_DNA"/>
</dbReference>
<dbReference type="Proteomes" id="UP001501757">
    <property type="component" value="Unassembled WGS sequence"/>
</dbReference>
<evidence type="ECO:0000256" key="1">
    <source>
        <dbReference type="SAM" id="Phobius"/>
    </source>
</evidence>
<gene>
    <name evidence="2" type="ORF">GCM10009092_29420</name>
</gene>
<accession>A0ABN0XFV9</accession>
<keyword evidence="1" id="KW-1133">Transmembrane helix</keyword>
<keyword evidence="1" id="KW-0472">Membrane</keyword>
<comment type="caution">
    <text evidence="2">The sequence shown here is derived from an EMBL/GenBank/DDBJ whole genome shotgun (WGS) entry which is preliminary data.</text>
</comment>
<dbReference type="RefSeq" id="WP_343845924.1">
    <property type="nucleotide sequence ID" value="NZ_BAAAEI010000017.1"/>
</dbReference>
<evidence type="ECO:0000313" key="3">
    <source>
        <dbReference type="Proteomes" id="UP001501757"/>
    </source>
</evidence>
<proteinExistence type="predicted"/>
<name>A0ABN0XFV9_9ALTE</name>
<sequence>MTHRIGWKMFFVITLAYLLAAIGSVIQGWDQSVGIGHFLEWLILLALACLYVLASFGYAWRRYFLNYRFWYAVIGLSLVILVTECYGLYTDTSISSDERAFLLGGTIVIVALICRCIYLYANEIRHRKE</sequence>
<keyword evidence="1" id="KW-0812">Transmembrane</keyword>